<organism evidence="6 7">
    <name type="scientific">Lentilactobacillus rapi DSM 19907 = JCM 15042</name>
    <dbReference type="NCBI Taxonomy" id="1423795"/>
    <lineage>
        <taxon>Bacteria</taxon>
        <taxon>Bacillati</taxon>
        <taxon>Bacillota</taxon>
        <taxon>Bacilli</taxon>
        <taxon>Lactobacillales</taxon>
        <taxon>Lactobacillaceae</taxon>
        <taxon>Lentilactobacillus</taxon>
    </lineage>
</organism>
<comment type="caution">
    <text evidence="6">The sequence shown here is derived from an EMBL/GenBank/DDBJ whole genome shotgun (WGS) entry which is preliminary data.</text>
</comment>
<keyword evidence="7" id="KW-1185">Reference proteome</keyword>
<comment type="cofactor">
    <cofactor evidence="1">
        <name>Mn(2+)</name>
        <dbReference type="ChEBI" id="CHEBI:29035"/>
    </cofactor>
</comment>
<feature type="domain" description="Peptidase M24" evidence="4">
    <location>
        <begin position="151"/>
        <end position="354"/>
    </location>
</feature>
<dbReference type="InterPro" id="IPR050659">
    <property type="entry name" value="Peptidase_M24B"/>
</dbReference>
<gene>
    <name evidence="6" type="ORF">FD12_GL000496</name>
</gene>
<dbReference type="Proteomes" id="UP000051977">
    <property type="component" value="Unassembled WGS sequence"/>
</dbReference>
<evidence type="ECO:0000256" key="1">
    <source>
        <dbReference type="ARBA" id="ARBA00001936"/>
    </source>
</evidence>
<dbReference type="InterPro" id="IPR000587">
    <property type="entry name" value="Creatinase_N"/>
</dbReference>
<keyword evidence="3" id="KW-0464">Manganese</keyword>
<dbReference type="InterPro" id="IPR036005">
    <property type="entry name" value="Creatinase/aminopeptidase-like"/>
</dbReference>
<evidence type="ECO:0000259" key="4">
    <source>
        <dbReference type="Pfam" id="PF00557"/>
    </source>
</evidence>
<accession>A0ABR5PD63</accession>
<reference evidence="6 7" key="1">
    <citation type="journal article" date="2015" name="Genome Announc.">
        <title>Expanding the biotechnology potential of lactobacilli through comparative genomics of 213 strains and associated genera.</title>
        <authorList>
            <person name="Sun Z."/>
            <person name="Harris H.M."/>
            <person name="McCann A."/>
            <person name="Guo C."/>
            <person name="Argimon S."/>
            <person name="Zhang W."/>
            <person name="Yang X."/>
            <person name="Jeffery I.B."/>
            <person name="Cooney J.C."/>
            <person name="Kagawa T.F."/>
            <person name="Liu W."/>
            <person name="Song Y."/>
            <person name="Salvetti E."/>
            <person name="Wrobel A."/>
            <person name="Rasinkangas P."/>
            <person name="Parkhill J."/>
            <person name="Rea M.C."/>
            <person name="O'Sullivan O."/>
            <person name="Ritari J."/>
            <person name="Douillard F.P."/>
            <person name="Paul Ross R."/>
            <person name="Yang R."/>
            <person name="Briner A.E."/>
            <person name="Felis G.E."/>
            <person name="de Vos W.M."/>
            <person name="Barrangou R."/>
            <person name="Klaenhammer T.R."/>
            <person name="Caufield P.W."/>
            <person name="Cui Y."/>
            <person name="Zhang H."/>
            <person name="O'Toole P.W."/>
        </authorList>
    </citation>
    <scope>NUCLEOTIDE SEQUENCE [LARGE SCALE GENOMIC DNA]</scope>
    <source>
        <strain evidence="6 7">DSM 19907</strain>
    </source>
</reference>
<evidence type="ECO:0000313" key="6">
    <source>
        <dbReference type="EMBL" id="KRL16024.1"/>
    </source>
</evidence>
<dbReference type="Gene3D" id="3.40.350.10">
    <property type="entry name" value="Creatinase/prolidase N-terminal domain"/>
    <property type="match status" value="1"/>
</dbReference>
<evidence type="ECO:0000256" key="3">
    <source>
        <dbReference type="ARBA" id="ARBA00023211"/>
    </source>
</evidence>
<evidence type="ECO:0000256" key="2">
    <source>
        <dbReference type="ARBA" id="ARBA00008766"/>
    </source>
</evidence>
<evidence type="ECO:0000313" key="7">
    <source>
        <dbReference type="Proteomes" id="UP000051977"/>
    </source>
</evidence>
<dbReference type="Pfam" id="PF00557">
    <property type="entry name" value="Peptidase_M24"/>
    <property type="match status" value="1"/>
</dbReference>
<evidence type="ECO:0000259" key="5">
    <source>
        <dbReference type="Pfam" id="PF01321"/>
    </source>
</evidence>
<dbReference type="InterPro" id="IPR000994">
    <property type="entry name" value="Pept_M24"/>
</dbReference>
<dbReference type="InterPro" id="IPR029149">
    <property type="entry name" value="Creatin/AminoP/Spt16_N"/>
</dbReference>
<dbReference type="SUPFAM" id="SSF53092">
    <property type="entry name" value="Creatinase/prolidase N-terminal domain"/>
    <property type="match status" value="1"/>
</dbReference>
<comment type="similarity">
    <text evidence="2">Belongs to the peptidase M24B family.</text>
</comment>
<protein>
    <submittedName>
        <fullName evidence="6">Xaa-Pro dipeptidase</fullName>
    </submittedName>
</protein>
<sequence>MKEWNPMNKIEKVQRWLADNNEDVALISDPKTIQYLTTFYSDPAERVLMLVVFKNDDPFLFGPALETEAIKDTGWTSPVYGYLDHEDPWKMIADQISARHADTEKFAIEKAQLSVERLENLQQLFPNGDFSANLTPFIERMRLIKSADEIEKLKIAGKWDDFALQKGFEAVQAGKTEDQVAAVLQYALMQNGIMELSFPSLVQSAAHAAEPHGATSEKKIENNKLVLFDLGTVWQGYISDASRTIAVGKPDEKSMEIYKVCLEAQLTAQAAVKPGVTAAQLDKIARDVIAKAGYGEYFIHRLGHGMGMSEHEFPSIMEGNDMELQPGMCFSIEPGIYIPNVAGVRIEDCVHVTETGSEPFTHTTKELRYVEK</sequence>
<dbReference type="SUPFAM" id="SSF55920">
    <property type="entry name" value="Creatinase/aminopeptidase"/>
    <property type="match status" value="1"/>
</dbReference>
<dbReference type="EMBL" id="AZEI01000076">
    <property type="protein sequence ID" value="KRL16024.1"/>
    <property type="molecule type" value="Genomic_DNA"/>
</dbReference>
<proteinExistence type="inferred from homology"/>
<dbReference type="PANTHER" id="PTHR46112:SF10">
    <property type="entry name" value="DIPEPTIDASE YKVY-RELATED"/>
    <property type="match status" value="1"/>
</dbReference>
<feature type="domain" description="Creatinase N-terminal" evidence="5">
    <location>
        <begin position="10"/>
        <end position="144"/>
    </location>
</feature>
<dbReference type="CDD" id="cd01092">
    <property type="entry name" value="APP-like"/>
    <property type="match status" value="1"/>
</dbReference>
<dbReference type="Gene3D" id="3.90.230.10">
    <property type="entry name" value="Creatinase/methionine aminopeptidase superfamily"/>
    <property type="match status" value="1"/>
</dbReference>
<name>A0ABR5PD63_9LACO</name>
<dbReference type="PANTHER" id="PTHR46112">
    <property type="entry name" value="AMINOPEPTIDASE"/>
    <property type="match status" value="1"/>
</dbReference>
<dbReference type="Pfam" id="PF01321">
    <property type="entry name" value="Creatinase_N"/>
    <property type="match status" value="1"/>
</dbReference>